<dbReference type="EMBL" id="KK853400">
    <property type="protein sequence ID" value="KDR07854.1"/>
    <property type="molecule type" value="Genomic_DNA"/>
</dbReference>
<accession>A0A067QJP4</accession>
<evidence type="ECO:0000313" key="1">
    <source>
        <dbReference type="EMBL" id="KDR07854.1"/>
    </source>
</evidence>
<keyword evidence="2" id="KW-1185">Reference proteome</keyword>
<dbReference type="InParanoid" id="A0A067QJP4"/>
<sequence length="141" mass="16337">MSRVLRHSCTLIPGHLRNSVFPPRTFLALLINNGTMTNVTQVVCVAGKKATYERTHKLFFAHVRARRTPNNSISFPVFQVTALLNKHVYTYFKLKYTFPHLLLLSQNKGVKKRERFLPGLMYFVSHAFSLWTSHRCLCVSR</sequence>
<proteinExistence type="predicted"/>
<evidence type="ECO:0000313" key="2">
    <source>
        <dbReference type="Proteomes" id="UP000027135"/>
    </source>
</evidence>
<gene>
    <name evidence="1" type="ORF">L798_02243</name>
</gene>
<dbReference type="Proteomes" id="UP000027135">
    <property type="component" value="Unassembled WGS sequence"/>
</dbReference>
<dbReference type="AlphaFoldDB" id="A0A067QJP4"/>
<organism evidence="1 2">
    <name type="scientific">Zootermopsis nevadensis</name>
    <name type="common">Dampwood termite</name>
    <dbReference type="NCBI Taxonomy" id="136037"/>
    <lineage>
        <taxon>Eukaryota</taxon>
        <taxon>Metazoa</taxon>
        <taxon>Ecdysozoa</taxon>
        <taxon>Arthropoda</taxon>
        <taxon>Hexapoda</taxon>
        <taxon>Insecta</taxon>
        <taxon>Pterygota</taxon>
        <taxon>Neoptera</taxon>
        <taxon>Polyneoptera</taxon>
        <taxon>Dictyoptera</taxon>
        <taxon>Blattodea</taxon>
        <taxon>Blattoidea</taxon>
        <taxon>Termitoidae</taxon>
        <taxon>Termopsidae</taxon>
        <taxon>Zootermopsis</taxon>
    </lineage>
</organism>
<reference evidence="1 2" key="1">
    <citation type="journal article" date="2014" name="Nat. Commun.">
        <title>Molecular traces of alternative social organization in a termite genome.</title>
        <authorList>
            <person name="Terrapon N."/>
            <person name="Li C."/>
            <person name="Robertson H.M."/>
            <person name="Ji L."/>
            <person name="Meng X."/>
            <person name="Booth W."/>
            <person name="Chen Z."/>
            <person name="Childers C.P."/>
            <person name="Glastad K.M."/>
            <person name="Gokhale K."/>
            <person name="Gowin J."/>
            <person name="Gronenberg W."/>
            <person name="Hermansen R.A."/>
            <person name="Hu H."/>
            <person name="Hunt B.G."/>
            <person name="Huylmans A.K."/>
            <person name="Khalil S.M."/>
            <person name="Mitchell R.D."/>
            <person name="Munoz-Torres M.C."/>
            <person name="Mustard J.A."/>
            <person name="Pan H."/>
            <person name="Reese J.T."/>
            <person name="Scharf M.E."/>
            <person name="Sun F."/>
            <person name="Vogel H."/>
            <person name="Xiao J."/>
            <person name="Yang W."/>
            <person name="Yang Z."/>
            <person name="Yang Z."/>
            <person name="Zhou J."/>
            <person name="Zhu J."/>
            <person name="Brent C.S."/>
            <person name="Elsik C.G."/>
            <person name="Goodisman M.A."/>
            <person name="Liberles D.A."/>
            <person name="Roe R.M."/>
            <person name="Vargo E.L."/>
            <person name="Vilcinskas A."/>
            <person name="Wang J."/>
            <person name="Bornberg-Bauer E."/>
            <person name="Korb J."/>
            <person name="Zhang G."/>
            <person name="Liebig J."/>
        </authorList>
    </citation>
    <scope>NUCLEOTIDE SEQUENCE [LARGE SCALE GENOMIC DNA]</scope>
    <source>
        <tissue evidence="1">Whole organism</tissue>
    </source>
</reference>
<protein>
    <submittedName>
        <fullName evidence="1">Uncharacterized protein</fullName>
    </submittedName>
</protein>
<name>A0A067QJP4_ZOONE</name>